<name>A0A0M2NGF0_9FIRM</name>
<dbReference type="InterPro" id="IPR035990">
    <property type="entry name" value="TIM_sf"/>
</dbReference>
<dbReference type="GO" id="GO:0004807">
    <property type="term" value="F:triose-phosphate isomerase activity"/>
    <property type="evidence" value="ECO:0007669"/>
    <property type="project" value="UniProtKB-EC"/>
</dbReference>
<dbReference type="STRING" id="270498.CHK_0780"/>
<evidence type="ECO:0000313" key="2">
    <source>
        <dbReference type="EMBL" id="KKI51614.1"/>
    </source>
</evidence>
<gene>
    <name evidence="2" type="ORF">CHK_0780</name>
</gene>
<keyword evidence="3" id="KW-1185">Reference proteome</keyword>
<sequence>MKRNLRIRPPFFEIGPKNYLYGDQIIDLARLADEASQKYDVRVIFTTPYANIARVSECTKQLIVFAPHMDNIEVGRGLAAVLPESLRAAGAQGVMLNHVEKPMRIAELYGTIRRARELGMMSIVCADSIPETKAVALLEPDMMVTEPAELIATACAADVSYVRTSVDTIMNIDPNIGILVGGGINSGQDVYNVIAAGADATGSSSAIATARNPRAMIEEMLSAARDAWNERCGGVMMEG</sequence>
<dbReference type="EMBL" id="LAYJ01000068">
    <property type="protein sequence ID" value="KKI51614.1"/>
    <property type="molecule type" value="Genomic_DNA"/>
</dbReference>
<dbReference type="InterPro" id="IPR000652">
    <property type="entry name" value="Triosephosphate_isomerase"/>
</dbReference>
<evidence type="ECO:0000256" key="1">
    <source>
        <dbReference type="ARBA" id="ARBA00023235"/>
    </source>
</evidence>
<proteinExistence type="predicted"/>
<dbReference type="RefSeq" id="WP_046442726.1">
    <property type="nucleotide sequence ID" value="NZ_CAUERS010000070.1"/>
</dbReference>
<evidence type="ECO:0000313" key="3">
    <source>
        <dbReference type="Proteomes" id="UP000034076"/>
    </source>
</evidence>
<protein>
    <submittedName>
        <fullName evidence="2">Triosephosphate isomerase</fullName>
        <ecNumber evidence="2">5.3.1.1</ecNumber>
    </submittedName>
</protein>
<dbReference type="Proteomes" id="UP000034076">
    <property type="component" value="Unassembled WGS sequence"/>
</dbReference>
<reference evidence="2 3" key="1">
    <citation type="submission" date="2015-04" db="EMBL/GenBank/DDBJ databases">
        <title>Draft genome sequence of bacteremic isolate Catabacter hongkongensis type strain HKU16T.</title>
        <authorList>
            <person name="Lau S.K."/>
            <person name="Teng J.L."/>
            <person name="Huang Y."/>
            <person name="Curreem S.O."/>
            <person name="Tsui S.K."/>
            <person name="Woo P.C."/>
        </authorList>
    </citation>
    <scope>NUCLEOTIDE SEQUENCE [LARGE SCALE GENOMIC DNA]</scope>
    <source>
        <strain evidence="2 3">HKU16</strain>
    </source>
</reference>
<dbReference type="PROSITE" id="PS51440">
    <property type="entry name" value="TIM_2"/>
    <property type="match status" value="1"/>
</dbReference>
<dbReference type="Gene3D" id="3.20.20.70">
    <property type="entry name" value="Aldolase class I"/>
    <property type="match status" value="1"/>
</dbReference>
<dbReference type="AlphaFoldDB" id="A0A0M2NGF0"/>
<dbReference type="InterPro" id="IPR013785">
    <property type="entry name" value="Aldolase_TIM"/>
</dbReference>
<accession>A0A0M2NGF0</accession>
<dbReference type="Pfam" id="PF00121">
    <property type="entry name" value="TIM"/>
    <property type="match status" value="1"/>
</dbReference>
<dbReference type="NCBIfam" id="NF003302">
    <property type="entry name" value="PRK04302.1"/>
    <property type="match status" value="1"/>
</dbReference>
<comment type="caution">
    <text evidence="2">The sequence shown here is derived from an EMBL/GenBank/DDBJ whole genome shotgun (WGS) entry which is preliminary data.</text>
</comment>
<dbReference type="SUPFAM" id="SSF51351">
    <property type="entry name" value="Triosephosphate isomerase (TIM)"/>
    <property type="match status" value="1"/>
</dbReference>
<dbReference type="EC" id="5.3.1.1" evidence="2"/>
<keyword evidence="1 2" id="KW-0413">Isomerase</keyword>
<dbReference type="OrthoDB" id="2571246at2"/>
<organism evidence="2 3">
    <name type="scientific">Christensenella hongkongensis</name>
    <dbReference type="NCBI Taxonomy" id="270498"/>
    <lineage>
        <taxon>Bacteria</taxon>
        <taxon>Bacillati</taxon>
        <taxon>Bacillota</taxon>
        <taxon>Clostridia</taxon>
        <taxon>Christensenellales</taxon>
        <taxon>Christensenellaceae</taxon>
        <taxon>Christensenella</taxon>
    </lineage>
</organism>